<dbReference type="Proteomes" id="UP001233999">
    <property type="component" value="Unassembled WGS sequence"/>
</dbReference>
<evidence type="ECO:0000259" key="13">
    <source>
        <dbReference type="PROSITE" id="PS50262"/>
    </source>
</evidence>
<evidence type="ECO:0000256" key="10">
    <source>
        <dbReference type="ARBA" id="ARBA00023305"/>
    </source>
</evidence>
<keyword evidence="6 11" id="KW-0472">Membrane</keyword>
<keyword evidence="12" id="KW-0732">Signal</keyword>
<comment type="similarity">
    <text evidence="2">Belongs to the G-protein coupled receptor 1 family.</text>
</comment>
<comment type="caution">
    <text evidence="14">The sequence shown here is derived from an EMBL/GenBank/DDBJ whole genome shotgun (WGS) entry which is preliminary data.</text>
</comment>
<feature type="signal peptide" evidence="12">
    <location>
        <begin position="1"/>
        <end position="16"/>
    </location>
</feature>
<comment type="subcellular location">
    <subcellularLocation>
        <location evidence="1">Membrane</location>
        <topology evidence="1">Multi-pass membrane protein</topology>
    </subcellularLocation>
</comment>
<accession>A0AAD7ZKV4</accession>
<protein>
    <recommendedName>
        <fullName evidence="13">G-protein coupled receptors family 1 profile domain-containing protein</fullName>
    </recommendedName>
</protein>
<keyword evidence="3 11" id="KW-0812">Transmembrane</keyword>
<dbReference type="PROSITE" id="PS50262">
    <property type="entry name" value="G_PROTEIN_RECEP_F1_2"/>
    <property type="match status" value="1"/>
</dbReference>
<keyword evidence="4 11" id="KW-1133">Transmembrane helix</keyword>
<evidence type="ECO:0000256" key="3">
    <source>
        <dbReference type="ARBA" id="ARBA00022692"/>
    </source>
</evidence>
<dbReference type="SUPFAM" id="SSF81321">
    <property type="entry name" value="Family A G protein-coupled receptor-like"/>
    <property type="match status" value="1"/>
</dbReference>
<evidence type="ECO:0000256" key="7">
    <source>
        <dbReference type="ARBA" id="ARBA00023170"/>
    </source>
</evidence>
<gene>
    <name evidence="14" type="ORF">L9F63_023111</name>
</gene>
<dbReference type="EMBL" id="JASPKZ010007848">
    <property type="protein sequence ID" value="KAJ9581723.1"/>
    <property type="molecule type" value="Genomic_DNA"/>
</dbReference>
<evidence type="ECO:0000256" key="6">
    <source>
        <dbReference type="ARBA" id="ARBA00023136"/>
    </source>
</evidence>
<dbReference type="GO" id="GO:0007601">
    <property type="term" value="P:visual perception"/>
    <property type="evidence" value="ECO:0007669"/>
    <property type="project" value="UniProtKB-KW"/>
</dbReference>
<dbReference type="GO" id="GO:0004930">
    <property type="term" value="F:G protein-coupled receptor activity"/>
    <property type="evidence" value="ECO:0007669"/>
    <property type="project" value="UniProtKB-KW"/>
</dbReference>
<dbReference type="PRINTS" id="PR00237">
    <property type="entry name" value="GPCRRHODOPSN"/>
</dbReference>
<evidence type="ECO:0000313" key="14">
    <source>
        <dbReference type="EMBL" id="KAJ9581723.1"/>
    </source>
</evidence>
<dbReference type="GO" id="GO:0016020">
    <property type="term" value="C:membrane"/>
    <property type="evidence" value="ECO:0007669"/>
    <property type="project" value="UniProtKB-SubCell"/>
</dbReference>
<evidence type="ECO:0000313" key="15">
    <source>
        <dbReference type="Proteomes" id="UP001233999"/>
    </source>
</evidence>
<keyword evidence="5" id="KW-0297">G-protein coupled receptor</keyword>
<keyword evidence="15" id="KW-1185">Reference proteome</keyword>
<dbReference type="Pfam" id="PF00001">
    <property type="entry name" value="7tm_1"/>
    <property type="match status" value="1"/>
</dbReference>
<organism evidence="14 15">
    <name type="scientific">Diploptera punctata</name>
    <name type="common">Pacific beetle cockroach</name>
    <dbReference type="NCBI Taxonomy" id="6984"/>
    <lineage>
        <taxon>Eukaryota</taxon>
        <taxon>Metazoa</taxon>
        <taxon>Ecdysozoa</taxon>
        <taxon>Arthropoda</taxon>
        <taxon>Hexapoda</taxon>
        <taxon>Insecta</taxon>
        <taxon>Pterygota</taxon>
        <taxon>Neoptera</taxon>
        <taxon>Polyneoptera</taxon>
        <taxon>Dictyoptera</taxon>
        <taxon>Blattodea</taxon>
        <taxon>Blaberoidea</taxon>
        <taxon>Blaberidae</taxon>
        <taxon>Diplopterinae</taxon>
        <taxon>Diploptera</taxon>
    </lineage>
</organism>
<dbReference type="InterPro" id="IPR017452">
    <property type="entry name" value="GPCR_Rhodpsn_7TM"/>
</dbReference>
<dbReference type="Gene3D" id="1.20.1070.10">
    <property type="entry name" value="Rhodopsin 7-helix transmembrane proteins"/>
    <property type="match status" value="1"/>
</dbReference>
<evidence type="ECO:0000256" key="1">
    <source>
        <dbReference type="ARBA" id="ARBA00004141"/>
    </source>
</evidence>
<keyword evidence="8" id="KW-0325">Glycoprotein</keyword>
<evidence type="ECO:0000256" key="2">
    <source>
        <dbReference type="ARBA" id="ARBA00010663"/>
    </source>
</evidence>
<dbReference type="AlphaFoldDB" id="A0AAD7ZKV4"/>
<proteinExistence type="inferred from homology"/>
<name>A0AAD7ZKV4_DIPPU</name>
<sequence length="317" mass="35704">MAWMYCLLMAVPPLCGWSTYGPEGFLTSCSWDYLTRSTNNRSYYIYLLTLGFILPVTVIAYCYTFILAAIYAHSREMRGVKATDSCIKLQTSSQSMLCVGTGFYLPPSLRHYASYNTPYTTQTYNNLTLLTTQYKNTSTSYRITASSIARLRRKASKKSTGTTELGRHPEIIIKLVTLILISHGNTPYAVITFIGQFGDSQAYHAYVKVASLPAFFATASVVYNPIVYGISHPHFRSSVNQYLSTCRAESNSSTPYATWRSKNTHPPVKRVTSNPAVVHHHHIHHVHLRCFPHKHTGHAHFHSEPDPRGVTVIVEQK</sequence>
<evidence type="ECO:0000256" key="9">
    <source>
        <dbReference type="ARBA" id="ARBA00023224"/>
    </source>
</evidence>
<keyword evidence="10" id="KW-0716">Sensory transduction</keyword>
<reference evidence="14" key="1">
    <citation type="journal article" date="2023" name="IScience">
        <title>Live-bearing cockroach genome reveals convergent evolutionary mechanisms linked to viviparity in insects and beyond.</title>
        <authorList>
            <person name="Fouks B."/>
            <person name="Harrison M.C."/>
            <person name="Mikhailova A.A."/>
            <person name="Marchal E."/>
            <person name="English S."/>
            <person name="Carruthers M."/>
            <person name="Jennings E.C."/>
            <person name="Chiamaka E.L."/>
            <person name="Frigard R.A."/>
            <person name="Pippel M."/>
            <person name="Attardo G.M."/>
            <person name="Benoit J.B."/>
            <person name="Bornberg-Bauer E."/>
            <person name="Tobe S.S."/>
        </authorList>
    </citation>
    <scope>NUCLEOTIDE SEQUENCE</scope>
    <source>
        <strain evidence="14">Stay&amp;Tobe</strain>
    </source>
</reference>
<dbReference type="InterPro" id="IPR000276">
    <property type="entry name" value="GPCR_Rhodpsn"/>
</dbReference>
<feature type="domain" description="G-protein coupled receptors family 1 profile" evidence="13">
    <location>
        <begin position="1"/>
        <end position="228"/>
    </location>
</feature>
<evidence type="ECO:0000256" key="12">
    <source>
        <dbReference type="SAM" id="SignalP"/>
    </source>
</evidence>
<keyword evidence="7" id="KW-0675">Receptor</keyword>
<keyword evidence="10" id="KW-0844">Vision</keyword>
<keyword evidence="9" id="KW-0807">Transducer</keyword>
<feature type="transmembrane region" description="Helical" evidence="11">
    <location>
        <begin position="43"/>
        <end position="71"/>
    </location>
</feature>
<reference evidence="14" key="2">
    <citation type="submission" date="2023-05" db="EMBL/GenBank/DDBJ databases">
        <authorList>
            <person name="Fouks B."/>
        </authorList>
    </citation>
    <scope>NUCLEOTIDE SEQUENCE</scope>
    <source>
        <strain evidence="14">Stay&amp;Tobe</strain>
        <tissue evidence="14">Testes</tissue>
    </source>
</reference>
<evidence type="ECO:0000256" key="8">
    <source>
        <dbReference type="ARBA" id="ARBA00023180"/>
    </source>
</evidence>
<dbReference type="InterPro" id="IPR050125">
    <property type="entry name" value="GPCR_opsins"/>
</dbReference>
<evidence type="ECO:0000256" key="5">
    <source>
        <dbReference type="ARBA" id="ARBA00023040"/>
    </source>
</evidence>
<dbReference type="PANTHER" id="PTHR24240">
    <property type="entry name" value="OPSIN"/>
    <property type="match status" value="1"/>
</dbReference>
<evidence type="ECO:0000256" key="11">
    <source>
        <dbReference type="SAM" id="Phobius"/>
    </source>
</evidence>
<evidence type="ECO:0000256" key="4">
    <source>
        <dbReference type="ARBA" id="ARBA00022989"/>
    </source>
</evidence>
<feature type="chain" id="PRO_5042048957" description="G-protein coupled receptors family 1 profile domain-containing protein" evidence="12">
    <location>
        <begin position="17"/>
        <end position="317"/>
    </location>
</feature>
<feature type="non-terminal residue" evidence="14">
    <location>
        <position position="1"/>
    </location>
</feature>